<sequence length="64" mass="7032">MLLKMPTICSSVKRLRLPGGLWGLDKTPADRSERERYNFRPGDIFGAGGTGRQNNDTIALNTPA</sequence>
<accession>A0A2K9ZGS4</accession>
<evidence type="ECO:0000313" key="2">
    <source>
        <dbReference type="EMBL" id="AUW47467.1"/>
    </source>
</evidence>
<dbReference type="AlphaFoldDB" id="A0A2K9ZGS4"/>
<feature type="compositionally biased region" description="Polar residues" evidence="1">
    <location>
        <begin position="52"/>
        <end position="64"/>
    </location>
</feature>
<dbReference type="EMBL" id="CP025015">
    <property type="protein sequence ID" value="AUW47467.1"/>
    <property type="molecule type" value="Genomic_DNA"/>
</dbReference>
<protein>
    <submittedName>
        <fullName evidence="2">Uncharacterized protein</fullName>
    </submittedName>
</protein>
<dbReference type="Proteomes" id="UP000238523">
    <property type="component" value="Plasmid pRLN3"/>
</dbReference>
<evidence type="ECO:0000256" key="1">
    <source>
        <dbReference type="SAM" id="MobiDB-lite"/>
    </source>
</evidence>
<proteinExistence type="predicted"/>
<reference evidence="2 3" key="1">
    <citation type="submission" date="2017-11" db="EMBL/GenBank/DDBJ databases">
        <title>Complete genome of Rhizobium leguminosarum Norway, an ineffective micro-symbiont.</title>
        <authorList>
            <person name="Hoffrichter A."/>
            <person name="Liang J."/>
            <person name="Brachmann A."/>
            <person name="Marin M."/>
        </authorList>
    </citation>
    <scope>NUCLEOTIDE SEQUENCE [LARGE SCALE GENOMIC DNA]</scope>
    <source>
        <strain evidence="2 3">Norway</strain>
        <plasmid evidence="3">Plasmid prln3</plasmid>
    </source>
</reference>
<keyword evidence="2" id="KW-0614">Plasmid</keyword>
<evidence type="ECO:0000313" key="3">
    <source>
        <dbReference type="Proteomes" id="UP000238523"/>
    </source>
</evidence>
<organism evidence="2 3">
    <name type="scientific">Rhizobium leguminosarum</name>
    <dbReference type="NCBI Taxonomy" id="384"/>
    <lineage>
        <taxon>Bacteria</taxon>
        <taxon>Pseudomonadati</taxon>
        <taxon>Pseudomonadota</taxon>
        <taxon>Alphaproteobacteria</taxon>
        <taxon>Hyphomicrobiales</taxon>
        <taxon>Rhizobiaceae</taxon>
        <taxon>Rhizobium/Agrobacterium group</taxon>
        <taxon>Rhizobium</taxon>
    </lineage>
</organism>
<geneLocation type="plasmid" evidence="3">
    <name>prln3</name>
</geneLocation>
<feature type="region of interest" description="Disordered" evidence="1">
    <location>
        <begin position="40"/>
        <end position="64"/>
    </location>
</feature>
<gene>
    <name evidence="2" type="ORF">CUJ84_pRLN3000344</name>
</gene>
<name>A0A2K9ZGS4_RHILE</name>